<keyword evidence="4" id="KW-0808">Transferase</keyword>
<proteinExistence type="inferred from homology"/>
<dbReference type="eggNOG" id="arCOG00645">
    <property type="taxonomic scope" value="Archaea"/>
</dbReference>
<dbReference type="InterPro" id="IPR000878">
    <property type="entry name" value="4pyrrol_Mease"/>
</dbReference>
<dbReference type="EMBL" id="CP002656">
    <property type="protein sequence ID" value="AEB95515.1"/>
    <property type="molecule type" value="Genomic_DNA"/>
</dbReference>
<organism evidence="7 8">
    <name type="scientific">Metallosphaera cuprina (strain Ar-4)</name>
    <dbReference type="NCBI Taxonomy" id="1006006"/>
    <lineage>
        <taxon>Archaea</taxon>
        <taxon>Thermoproteota</taxon>
        <taxon>Thermoprotei</taxon>
        <taxon>Sulfolobales</taxon>
        <taxon>Sulfolobaceae</taxon>
        <taxon>Metallosphaera</taxon>
    </lineage>
</organism>
<dbReference type="InterPro" id="IPR050161">
    <property type="entry name" value="Siro_Cobalamin_biosynth"/>
</dbReference>
<dbReference type="GO" id="GO:0046026">
    <property type="term" value="F:precorrin-4 C11-methyltransferase activity"/>
    <property type="evidence" value="ECO:0007669"/>
    <property type="project" value="InterPro"/>
</dbReference>
<accession>F4FYL7</accession>
<evidence type="ECO:0000256" key="1">
    <source>
        <dbReference type="ARBA" id="ARBA00005879"/>
    </source>
</evidence>
<evidence type="ECO:0000256" key="4">
    <source>
        <dbReference type="ARBA" id="ARBA00022679"/>
    </source>
</evidence>
<dbReference type="PANTHER" id="PTHR45790">
    <property type="entry name" value="SIROHEME SYNTHASE-RELATED"/>
    <property type="match status" value="1"/>
</dbReference>
<dbReference type="Proteomes" id="UP000007812">
    <property type="component" value="Chromosome"/>
</dbReference>
<gene>
    <name evidence="7" type="ordered locus">Mcup_1412</name>
</gene>
<evidence type="ECO:0000313" key="7">
    <source>
        <dbReference type="EMBL" id="AEB95515.1"/>
    </source>
</evidence>
<dbReference type="CDD" id="cd11641">
    <property type="entry name" value="Precorrin-4_C11-MT"/>
    <property type="match status" value="1"/>
</dbReference>
<protein>
    <submittedName>
        <fullName evidence="7">Uroporphyrin-III C/tetrapyrrole methyltransferase</fullName>
    </submittedName>
</protein>
<dbReference type="KEGG" id="mcn:Mcup_1412"/>
<dbReference type="InterPro" id="IPR035996">
    <property type="entry name" value="4pyrrol_Methylase_sf"/>
</dbReference>
<dbReference type="InterPro" id="IPR006362">
    <property type="entry name" value="Cbl_synth_CobM/CibF"/>
</dbReference>
<dbReference type="Gene3D" id="3.30.950.10">
    <property type="entry name" value="Methyltransferase, Cobalt-precorrin-4 Transmethylase, Domain 2"/>
    <property type="match status" value="1"/>
</dbReference>
<evidence type="ECO:0000256" key="2">
    <source>
        <dbReference type="ARBA" id="ARBA00022573"/>
    </source>
</evidence>
<dbReference type="GO" id="GO:0009236">
    <property type="term" value="P:cobalamin biosynthetic process"/>
    <property type="evidence" value="ECO:0007669"/>
    <property type="project" value="UniProtKB-KW"/>
</dbReference>
<dbReference type="InterPro" id="IPR014777">
    <property type="entry name" value="4pyrrole_Mease_sub1"/>
</dbReference>
<dbReference type="PANTHER" id="PTHR45790:SF4">
    <property type="entry name" value="COBALT-PRECORRIN-4 C(11)-METHYLTRANSFERASE"/>
    <property type="match status" value="1"/>
</dbReference>
<name>F4FYL7_METCR</name>
<comment type="similarity">
    <text evidence="1">Belongs to the precorrin methyltransferase family.</text>
</comment>
<dbReference type="HOGENOM" id="CLU_011276_7_1_2"/>
<feature type="domain" description="Tetrapyrrole methylase" evidence="6">
    <location>
        <begin position="2"/>
        <end position="197"/>
    </location>
</feature>
<reference evidence="7 8" key="1">
    <citation type="journal article" date="2011" name="J. Bacteriol.">
        <title>Complete genome sequence of Metallosphaera cuprina, a metal sulfide-oxidizing archaeon from a hot spring.</title>
        <authorList>
            <person name="Liu L.J."/>
            <person name="You X.Y."/>
            <person name="Zheng H."/>
            <person name="Wang S."/>
            <person name="Jiang C.Y."/>
            <person name="Liu S.J."/>
        </authorList>
    </citation>
    <scope>NUCLEOTIDE SEQUENCE [LARGE SCALE GENOMIC DNA]</scope>
    <source>
        <strain evidence="7 8">Ar-4</strain>
    </source>
</reference>
<dbReference type="AlphaFoldDB" id="F4FYL7"/>
<dbReference type="Gene3D" id="3.40.1010.10">
    <property type="entry name" value="Cobalt-precorrin-4 Transmethylase, Domain 1"/>
    <property type="match status" value="1"/>
</dbReference>
<dbReference type="GO" id="GO:0032259">
    <property type="term" value="P:methylation"/>
    <property type="evidence" value="ECO:0007669"/>
    <property type="project" value="UniProtKB-KW"/>
</dbReference>
<keyword evidence="3 7" id="KW-0489">Methyltransferase</keyword>
<dbReference type="InterPro" id="IPR014776">
    <property type="entry name" value="4pyrrole_Mease_sub2"/>
</dbReference>
<sequence length="240" mass="26791">MGVGPGDPELLTVKALKRLNQCNSIFFTGSLIGDEIRKLIEGKRAFDTSSMTMEEIVSKIKTEVEEGMEVCVIHDGDPSIYGAISEEMFLLGKEGIETEVIPGISSFQLSASLLGIELTCPGGPQSIIITRLPYRTDYKKEILVNRDSTIIIFLSIHLVSLIQSELLKTFPADFPVAVVYRAGWHDQLILRGELKDLEKMVRENKITKTALIFVSECLRYSGKRSNLYSPNFVHSYRGSQ</sequence>
<evidence type="ECO:0000313" key="8">
    <source>
        <dbReference type="Proteomes" id="UP000007812"/>
    </source>
</evidence>
<keyword evidence="8" id="KW-1185">Reference proteome</keyword>
<keyword evidence="5" id="KW-0949">S-adenosyl-L-methionine</keyword>
<dbReference type="STRING" id="1006006.Mcup_1412"/>
<keyword evidence="2" id="KW-0169">Cobalamin biosynthesis</keyword>
<evidence type="ECO:0000259" key="6">
    <source>
        <dbReference type="Pfam" id="PF00590"/>
    </source>
</evidence>
<evidence type="ECO:0000256" key="5">
    <source>
        <dbReference type="ARBA" id="ARBA00022691"/>
    </source>
</evidence>
<evidence type="ECO:0000256" key="3">
    <source>
        <dbReference type="ARBA" id="ARBA00022603"/>
    </source>
</evidence>
<dbReference type="SUPFAM" id="SSF53790">
    <property type="entry name" value="Tetrapyrrole methylase"/>
    <property type="match status" value="1"/>
</dbReference>
<dbReference type="PATRIC" id="fig|1006006.8.peg.1406"/>
<dbReference type="Pfam" id="PF00590">
    <property type="entry name" value="TP_methylase"/>
    <property type="match status" value="1"/>
</dbReference>